<dbReference type="InterPro" id="IPR036691">
    <property type="entry name" value="Endo/exonu/phosph_ase_sf"/>
</dbReference>
<dbReference type="SUPFAM" id="SSF56219">
    <property type="entry name" value="DNase I-like"/>
    <property type="match status" value="1"/>
</dbReference>
<dbReference type="InterPro" id="IPR002156">
    <property type="entry name" value="RNaseH_domain"/>
</dbReference>
<proteinExistence type="predicted"/>
<dbReference type="Gene3D" id="3.30.420.10">
    <property type="entry name" value="Ribonuclease H-like superfamily/Ribonuclease H"/>
    <property type="match status" value="1"/>
</dbReference>
<dbReference type="AlphaFoldDB" id="A0A7J6PIJ9"/>
<evidence type="ECO:0000313" key="3">
    <source>
        <dbReference type="EMBL" id="KAF4695576.1"/>
    </source>
</evidence>
<evidence type="ECO:0008006" key="5">
    <source>
        <dbReference type="Google" id="ProtNLM"/>
    </source>
</evidence>
<evidence type="ECO:0000259" key="2">
    <source>
        <dbReference type="PROSITE" id="PS50879"/>
    </source>
</evidence>
<dbReference type="InterPro" id="IPR012337">
    <property type="entry name" value="RNaseH-like_sf"/>
</dbReference>
<feature type="domain" description="Reverse transcriptase" evidence="1">
    <location>
        <begin position="371"/>
        <end position="620"/>
    </location>
</feature>
<comment type="caution">
    <text evidence="3">The sequence shown here is derived from an EMBL/GenBank/DDBJ whole genome shotgun (WGS) entry which is preliminary data.</text>
</comment>
<organism evidence="3 4">
    <name type="scientific">Perkinsus olseni</name>
    <name type="common">Perkinsus atlanticus</name>
    <dbReference type="NCBI Taxonomy" id="32597"/>
    <lineage>
        <taxon>Eukaryota</taxon>
        <taxon>Sar</taxon>
        <taxon>Alveolata</taxon>
        <taxon>Perkinsozoa</taxon>
        <taxon>Perkinsea</taxon>
        <taxon>Perkinsida</taxon>
        <taxon>Perkinsidae</taxon>
        <taxon>Perkinsus</taxon>
    </lineage>
</organism>
<dbReference type="PANTHER" id="PTHR19446">
    <property type="entry name" value="REVERSE TRANSCRIPTASES"/>
    <property type="match status" value="1"/>
</dbReference>
<dbReference type="PROSITE" id="PS50878">
    <property type="entry name" value="RT_POL"/>
    <property type="match status" value="1"/>
</dbReference>
<sequence length="1111" mass="123775">MEHCLHGITEIIGGHDVVLGCDSNAWNNSWGIPPDGGSYQRRRGHALEEWASGLNLHLLNDPDSPPTFRSHRTTRDGSIITSHIDVTFCSQRLIREVLQWTVEWMHPMSMVSDHATVSTLLSLDYQPSVAPPWHNQGWFDEDLFAEGICRALSGIECLPPDTLAWSKVVSTTDEICRKLACHVQECRRQKCGKSRKPIWWCRELDEQRDRVSWLRKRVQRTQGSSAVRAELRAASRELRRLKRKHCRDHAVATMSKINRPQDALAYHKKWRDSTKSTVHAFLSAEQMVNTLFPQEEDDLANQAEARRSLHEKLDQLAGLPSSAAPVRTHELLSALHEMRSCSCPGEDAVPISALKMAVEREPTLFCSVFSAFFRYRAVPPGLKRGYVVTIPKGGDRPPWDPKSWRPITVNTALARLFDRLLFHRVSMQATYPDSLHAYRRGKGCDTAIGQLEKAVRQAWAEGFSVGALFVDIEGAFDKCSTWSALQKLLDLGVPHDYLLLLRDYLSSREITLHHGSDRCSTVLTRGTPQGGVTSPWIFNAFMLTFEEALGASESAIQSCVDAIANALDSWCRAVKCRLSWPKTQLMCFPAHKKHGGPGCSVSVYGSVIVEGCVKWLGLQLDRKFRWGAHVAATLARIEGAYHTVKRHVHSTWGFLPDVALRLFDTIARGYLFHGVGCWGVALARQRVAGQLRSIQAKLYKRARRISGRTPTAFSCRVGPQCTPWDDLCLSLCVKRRVQWPEFFEQYPIQHIARDVVGSFPVERPLDAASHPRMPPLTVGTRHPTLNCGTAEVYCDGSVTPGRCAGCAVAWVNQRGTWSTLGLRLPPHTTPVQAELVGILQAAESTRSRMKHPELHICIFTDCRRAIDRLTAGSGNRHSVCALTLLVRRRLSNLKATLELAYTPSKGSIGNLKADAAARAASAHGIDADLQVPFTRDALEAAISRWLHGRCDAAFDLEVRSLGRSFRYFVPTASSLRVLCELDAYRGVWKVVSGRNVLRYSRKKVDGGSGVCPYCDSGDEEDFLHFLFAEPRPSIEKKKKKKKKKKSVIAPFLYTMPHLSSYREAIDTPPRLASSSCSTDEGASSSPVTVAVVGIGVDVPGTVAEEEQAELR</sequence>
<dbReference type="GO" id="GO:0003676">
    <property type="term" value="F:nucleic acid binding"/>
    <property type="evidence" value="ECO:0007669"/>
    <property type="project" value="InterPro"/>
</dbReference>
<dbReference type="Gene3D" id="3.60.10.10">
    <property type="entry name" value="Endonuclease/exonuclease/phosphatase"/>
    <property type="match status" value="1"/>
</dbReference>
<dbReference type="SUPFAM" id="SSF56672">
    <property type="entry name" value="DNA/RNA polymerases"/>
    <property type="match status" value="1"/>
</dbReference>
<evidence type="ECO:0000313" key="4">
    <source>
        <dbReference type="Proteomes" id="UP000541610"/>
    </source>
</evidence>
<dbReference type="Pfam" id="PF14529">
    <property type="entry name" value="Exo_endo_phos_2"/>
    <property type="match status" value="1"/>
</dbReference>
<protein>
    <recommendedName>
        <fullName evidence="5">Reverse transcriptase domain-containing protein</fullName>
    </recommendedName>
</protein>
<gene>
    <name evidence="3" type="ORF">FOZ60_004073</name>
</gene>
<dbReference type="Pfam" id="PF00078">
    <property type="entry name" value="RVT_1"/>
    <property type="match status" value="1"/>
</dbReference>
<dbReference type="SUPFAM" id="SSF53098">
    <property type="entry name" value="Ribonuclease H-like"/>
    <property type="match status" value="1"/>
</dbReference>
<dbReference type="PROSITE" id="PS50879">
    <property type="entry name" value="RNASE_H_1"/>
    <property type="match status" value="1"/>
</dbReference>
<dbReference type="EMBL" id="JABANP010000019">
    <property type="protein sequence ID" value="KAF4695576.1"/>
    <property type="molecule type" value="Genomic_DNA"/>
</dbReference>
<dbReference type="InterPro" id="IPR036397">
    <property type="entry name" value="RNaseH_sf"/>
</dbReference>
<dbReference type="GO" id="GO:0004523">
    <property type="term" value="F:RNA-DNA hybrid ribonuclease activity"/>
    <property type="evidence" value="ECO:0007669"/>
    <property type="project" value="InterPro"/>
</dbReference>
<evidence type="ECO:0000259" key="1">
    <source>
        <dbReference type="PROSITE" id="PS50878"/>
    </source>
</evidence>
<name>A0A7J6PIJ9_PEROL</name>
<dbReference type="InterPro" id="IPR000477">
    <property type="entry name" value="RT_dom"/>
</dbReference>
<dbReference type="InterPro" id="IPR005135">
    <property type="entry name" value="Endo/exonuclease/phosphatase"/>
</dbReference>
<dbReference type="OrthoDB" id="411871at2759"/>
<accession>A0A7J6PIJ9</accession>
<dbReference type="InterPro" id="IPR043502">
    <property type="entry name" value="DNA/RNA_pol_sf"/>
</dbReference>
<reference evidence="3 4" key="1">
    <citation type="submission" date="2020-04" db="EMBL/GenBank/DDBJ databases">
        <title>Perkinsus olseni comparative genomics.</title>
        <authorList>
            <person name="Bogema D.R."/>
        </authorList>
    </citation>
    <scope>NUCLEOTIDE SEQUENCE [LARGE SCALE GENOMIC DNA]</scope>
    <source>
        <strain evidence="3">00978-12</strain>
    </source>
</reference>
<dbReference type="Proteomes" id="UP000541610">
    <property type="component" value="Unassembled WGS sequence"/>
</dbReference>
<feature type="domain" description="RNase H type-1" evidence="2">
    <location>
        <begin position="786"/>
        <end position="922"/>
    </location>
</feature>